<proteinExistence type="predicted"/>
<dbReference type="Proteomes" id="UP001320609">
    <property type="component" value="Unassembled WGS sequence"/>
</dbReference>
<name>A0ABS9S9S4_9GAMM</name>
<evidence type="ECO:0000313" key="2">
    <source>
        <dbReference type="EMBL" id="MCH4812860.1"/>
    </source>
</evidence>
<comment type="caution">
    <text evidence="2">The sequence shown here is derived from an EMBL/GenBank/DDBJ whole genome shotgun (WGS) entry which is preliminary data.</text>
</comment>
<accession>A0ABS9S9S4</accession>
<feature type="chain" id="PRO_5045404967" evidence="1">
    <location>
        <begin position="23"/>
        <end position="194"/>
    </location>
</feature>
<keyword evidence="3" id="KW-1185">Reference proteome</keyword>
<evidence type="ECO:0000256" key="1">
    <source>
        <dbReference type="SAM" id="SignalP"/>
    </source>
</evidence>
<sequence>MKTITKSLLATSLIAISGTAFATPTISISFIEAVGDDKATYIDPEQIGYSTSADDLSQVLVDRGLEVKRHGIQIPFPTDAESEVIDRTSMRAIGSKEYTEGMVYRLNFEAKDEIATGLYGIGYNIVEFGNTINPVSDELLGQINVVSSVSSDTDGVLLYHEDESLGHIDSYSIQGLDDDLQPFTKKVYVAINIE</sequence>
<dbReference type="RefSeq" id="WP_240719154.1">
    <property type="nucleotide sequence ID" value="NZ_JAKVTW010000013.1"/>
</dbReference>
<reference evidence="2 3" key="1">
    <citation type="submission" date="2022-03" db="EMBL/GenBank/DDBJ databases">
        <title>Genomic signatures underlying metal tolerance in selected Arctic bacterial isolates.</title>
        <authorList>
            <person name="Thomas F.A."/>
            <person name="Venkatachalam S."/>
            <person name="Krishnan K.P."/>
        </authorList>
    </citation>
    <scope>NUCLEOTIDE SEQUENCE [LARGE SCALE GENOMIC DNA]</scope>
    <source>
        <strain evidence="2 3">HM116</strain>
    </source>
</reference>
<gene>
    <name evidence="2" type="ORF">MLE19_16110</name>
</gene>
<feature type="signal peptide" evidence="1">
    <location>
        <begin position="1"/>
        <end position="22"/>
    </location>
</feature>
<evidence type="ECO:0000313" key="3">
    <source>
        <dbReference type="Proteomes" id="UP001320609"/>
    </source>
</evidence>
<dbReference type="EMBL" id="JAKVTW010000013">
    <property type="protein sequence ID" value="MCH4812860.1"/>
    <property type="molecule type" value="Genomic_DNA"/>
</dbReference>
<protein>
    <submittedName>
        <fullName evidence="2">Uncharacterized protein</fullName>
    </submittedName>
</protein>
<keyword evidence="1" id="KW-0732">Signal</keyword>
<organism evidence="2 3">
    <name type="scientific">Vreelandella neptunia</name>
    <dbReference type="NCBI Taxonomy" id="115551"/>
    <lineage>
        <taxon>Bacteria</taxon>
        <taxon>Pseudomonadati</taxon>
        <taxon>Pseudomonadota</taxon>
        <taxon>Gammaproteobacteria</taxon>
        <taxon>Oceanospirillales</taxon>
        <taxon>Halomonadaceae</taxon>
        <taxon>Vreelandella</taxon>
    </lineage>
</organism>